<reference evidence="1" key="1">
    <citation type="submission" date="2015-05" db="EMBL/GenBank/DDBJ databases">
        <title>Permanent draft genome of Rhodopirellula islandicus K833.</title>
        <authorList>
            <person name="Kizina J."/>
            <person name="Richter M."/>
            <person name="Glockner F.O."/>
            <person name="Harder J."/>
        </authorList>
    </citation>
    <scope>NUCLEOTIDE SEQUENCE [LARGE SCALE GENOMIC DNA]</scope>
    <source>
        <strain evidence="1">K833</strain>
    </source>
</reference>
<organism evidence="1 2">
    <name type="scientific">Rhodopirellula islandica</name>
    <dbReference type="NCBI Taxonomy" id="595434"/>
    <lineage>
        <taxon>Bacteria</taxon>
        <taxon>Pseudomonadati</taxon>
        <taxon>Planctomycetota</taxon>
        <taxon>Planctomycetia</taxon>
        <taxon>Pirellulales</taxon>
        <taxon>Pirellulaceae</taxon>
        <taxon>Rhodopirellula</taxon>
    </lineage>
</organism>
<protein>
    <submittedName>
        <fullName evidence="1">Uncharacterized protein</fullName>
    </submittedName>
</protein>
<accession>A0A0J1BLY0</accession>
<name>A0A0J1BLY0_RHOIS</name>
<gene>
    <name evidence="1" type="ORF">RISK_000546</name>
</gene>
<dbReference type="AlphaFoldDB" id="A0A0J1BLY0"/>
<sequence length="37" mass="4354">MKWSVVRGDDVIHIVRSKNQDSGNDRQAQAWTSLWRI</sequence>
<comment type="caution">
    <text evidence="1">The sequence shown here is derived from an EMBL/GenBank/DDBJ whole genome shotgun (WGS) entry which is preliminary data.</text>
</comment>
<dbReference type="Proteomes" id="UP000036367">
    <property type="component" value="Unassembled WGS sequence"/>
</dbReference>
<evidence type="ECO:0000313" key="1">
    <source>
        <dbReference type="EMBL" id="KLU07468.1"/>
    </source>
</evidence>
<dbReference type="EMBL" id="LECT01000006">
    <property type="protein sequence ID" value="KLU07468.1"/>
    <property type="molecule type" value="Genomic_DNA"/>
</dbReference>
<proteinExistence type="predicted"/>
<keyword evidence="2" id="KW-1185">Reference proteome</keyword>
<evidence type="ECO:0000313" key="2">
    <source>
        <dbReference type="Proteomes" id="UP000036367"/>
    </source>
</evidence>